<keyword evidence="3" id="KW-0285">Flavoprotein</keyword>
<evidence type="ECO:0000256" key="1">
    <source>
        <dbReference type="ARBA" id="ARBA00001974"/>
    </source>
</evidence>
<dbReference type="RefSeq" id="WP_215916246.1">
    <property type="nucleotide sequence ID" value="NZ_JAHKNI010000002.1"/>
</dbReference>
<evidence type="ECO:0000256" key="3">
    <source>
        <dbReference type="ARBA" id="ARBA00022630"/>
    </source>
</evidence>
<dbReference type="SUPFAM" id="SSF51905">
    <property type="entry name" value="FAD/NAD(P)-binding domain"/>
    <property type="match status" value="1"/>
</dbReference>
<dbReference type="PANTHER" id="PTHR11552">
    <property type="entry name" value="GLUCOSE-METHANOL-CHOLINE GMC OXIDOREDUCTASE"/>
    <property type="match status" value="1"/>
</dbReference>
<dbReference type="Pfam" id="PF05199">
    <property type="entry name" value="GMC_oxred_C"/>
    <property type="match status" value="1"/>
</dbReference>
<dbReference type="Proteomes" id="UP000733379">
    <property type="component" value="Unassembled WGS sequence"/>
</dbReference>
<reference evidence="6 7" key="1">
    <citation type="submission" date="2021-06" db="EMBL/GenBank/DDBJ databases">
        <title>Actinomycetes sequencing.</title>
        <authorList>
            <person name="Shan Q."/>
        </authorList>
    </citation>
    <scope>NUCLEOTIDE SEQUENCE [LARGE SCALE GENOMIC DNA]</scope>
    <source>
        <strain evidence="6 7">NEAU-G5</strain>
    </source>
</reference>
<evidence type="ECO:0000313" key="7">
    <source>
        <dbReference type="Proteomes" id="UP000733379"/>
    </source>
</evidence>
<protein>
    <submittedName>
        <fullName evidence="6">GMC family oxidoreductase N-terminal domain-containing protein</fullName>
    </submittedName>
</protein>
<dbReference type="InterPro" id="IPR012132">
    <property type="entry name" value="GMC_OxRdtase"/>
</dbReference>
<sequence>MPDRETFDYIIVGAGSAGCVLAHRLSEDPAVSVLLLEAGPVDAADEITIPAAWGKLLSTRWDWRYETTPQKQLNSRPVYWPRMKALGGCSSMNAMIYMRGNRADYDGWRRDFGAEGWGYEEVLPYFRKSETNTGIVSEYHGTDGPLHVENRRYTHPLTDAWVDAAVAAGLPRAEDFNGASQEGAGRFQVTHRNGRRWSTADGYLRPALSRPNLTLHTDALVTRVVLDGGRAIGVDYLRAGAAHTARAGAEVLLSGGAINSPQLLLLSGIGPAAQLREFGIDVALDLPGVGENLHDHPVTPMLWRTQGISDLGDFETPLRLLQWQLGGRGPLTSNIGEGGGFVHTRAGLEAPDMQYHVAPTEFYDNGFNERTAATFTAGATLVEVHSRGRLRLRSADPQWRPALDPAYLSDPRDMDALVAACRQLVEIASHAPLSRYLERMHLPESDTEDALRTHVERFTQTLFHPAGTCAMGTGELSVVDPELCVRGIDGLRVVDASIMPRVVRGNTNAPTVMIAEKAADLIRGRHSEPVSAAAAKESNR</sequence>
<name>A0ABS6ATK0_9NOCA</name>
<dbReference type="Gene3D" id="3.50.50.60">
    <property type="entry name" value="FAD/NAD(P)-binding domain"/>
    <property type="match status" value="1"/>
</dbReference>
<feature type="domain" description="Glucose-methanol-choline oxidoreductase N-terminal" evidence="5">
    <location>
        <begin position="256"/>
        <end position="270"/>
    </location>
</feature>
<evidence type="ECO:0000256" key="2">
    <source>
        <dbReference type="ARBA" id="ARBA00010790"/>
    </source>
</evidence>
<keyword evidence="7" id="KW-1185">Reference proteome</keyword>
<dbReference type="InterPro" id="IPR007867">
    <property type="entry name" value="GMC_OxRtase_C"/>
</dbReference>
<dbReference type="Pfam" id="PF00732">
    <property type="entry name" value="GMC_oxred_N"/>
    <property type="match status" value="1"/>
</dbReference>
<dbReference type="SUPFAM" id="SSF54373">
    <property type="entry name" value="FAD-linked reductases, C-terminal domain"/>
    <property type="match status" value="1"/>
</dbReference>
<organism evidence="6 7">
    <name type="scientific">Nocardia albiluteola</name>
    <dbReference type="NCBI Taxonomy" id="2842303"/>
    <lineage>
        <taxon>Bacteria</taxon>
        <taxon>Bacillati</taxon>
        <taxon>Actinomycetota</taxon>
        <taxon>Actinomycetes</taxon>
        <taxon>Mycobacteriales</taxon>
        <taxon>Nocardiaceae</taxon>
        <taxon>Nocardia</taxon>
    </lineage>
</organism>
<evidence type="ECO:0000313" key="6">
    <source>
        <dbReference type="EMBL" id="MBU3061356.1"/>
    </source>
</evidence>
<dbReference type="PANTHER" id="PTHR11552:SF147">
    <property type="entry name" value="CHOLINE DEHYDROGENASE, MITOCHONDRIAL"/>
    <property type="match status" value="1"/>
</dbReference>
<dbReference type="InterPro" id="IPR036188">
    <property type="entry name" value="FAD/NAD-bd_sf"/>
</dbReference>
<dbReference type="EMBL" id="JAHKNI010000002">
    <property type="protein sequence ID" value="MBU3061356.1"/>
    <property type="molecule type" value="Genomic_DNA"/>
</dbReference>
<keyword evidence="4" id="KW-0274">FAD</keyword>
<gene>
    <name evidence="6" type="ORF">KO481_07450</name>
</gene>
<comment type="caution">
    <text evidence="6">The sequence shown here is derived from an EMBL/GenBank/DDBJ whole genome shotgun (WGS) entry which is preliminary data.</text>
</comment>
<dbReference type="Gene3D" id="3.30.560.10">
    <property type="entry name" value="Glucose Oxidase, domain 3"/>
    <property type="match status" value="1"/>
</dbReference>
<proteinExistence type="inferred from homology"/>
<dbReference type="PROSITE" id="PS00624">
    <property type="entry name" value="GMC_OXRED_2"/>
    <property type="match status" value="1"/>
</dbReference>
<evidence type="ECO:0000259" key="5">
    <source>
        <dbReference type="PROSITE" id="PS00624"/>
    </source>
</evidence>
<dbReference type="InterPro" id="IPR000172">
    <property type="entry name" value="GMC_OxRdtase_N"/>
</dbReference>
<evidence type="ECO:0000256" key="4">
    <source>
        <dbReference type="ARBA" id="ARBA00022827"/>
    </source>
</evidence>
<dbReference type="PROSITE" id="PS51257">
    <property type="entry name" value="PROKAR_LIPOPROTEIN"/>
    <property type="match status" value="1"/>
</dbReference>
<dbReference type="PIRSF" id="PIRSF000137">
    <property type="entry name" value="Alcohol_oxidase"/>
    <property type="match status" value="1"/>
</dbReference>
<comment type="cofactor">
    <cofactor evidence="1">
        <name>FAD</name>
        <dbReference type="ChEBI" id="CHEBI:57692"/>
    </cofactor>
</comment>
<accession>A0ABS6ATK0</accession>
<comment type="similarity">
    <text evidence="2">Belongs to the GMC oxidoreductase family.</text>
</comment>